<dbReference type="PANTHER" id="PTHR38731">
    <property type="entry name" value="LIPL45-RELATED LIPOPROTEIN-RELATED"/>
    <property type="match status" value="1"/>
</dbReference>
<dbReference type="PROSITE" id="PS50853">
    <property type="entry name" value="FN3"/>
    <property type="match status" value="1"/>
</dbReference>
<feature type="compositionally biased region" description="Gly residues" evidence="1">
    <location>
        <begin position="1153"/>
        <end position="1169"/>
    </location>
</feature>
<sequence>MCPRDCKRGGNPEVNIILKGQGARLLASWRTFLLFAVICCLLVGGAKTAAAADTSRVAKVDAVTGNVQVKKAGGTKAYKAFKSMSLNQGDVITTGPKSSITMSMDQSAEVTVSENTVLSLSDLQAAIASNQTNLKVWSGSVFIKVKPFTNKQDKFTISTPTAIMGVRGTQLLVSIDPNTGSSSVFVASGTVATQAPGNSQIQNIYAGMLGSYYPSTNGVSTLPPESAVSFIQVEDLLQSLSPQIIEALIRNKALMDLEHDQFIAQLTQQLAGSSIPSTLQLSSDADLKRYQQNLENLLNALLQTALEKNIISKDDIADLIQAVNTEVNRKIDLDKPSELDWNSKQDQMRDEWLKKEEQRKKQAEEEKQRQKDALTRQAELLAKLQEQRDKLNNENEKAKEEALKKAQEQFNQNHPAAPGSSAGSSGGSGSGGSGSGGSGSGGSGGSDKDDPTITSIAPLSLETFLQQSYTLPATVEATMNKGSKREVPVTWNKKADTSLTGVYTFEGTVKDYEQKVKATLTVFARIGTPVPLLQQRILFENGVVMDFGSMSLPEKATVTLQNVSPDFSNEALSAAGPIIDFVFQGIEIHDPVTIAFPVNGKSAQQVGIFHRESETKWEYVPTTVEAGIATATVNHFSTYGVLKAPQVAAVTATPDEGLVDHGTSISLASETSGATIYIKKGNEWKAYPPSEQLTVPGDGDSIQAYASKLNMRDSDPVSFSYSTAQASVMDSSTISVSFTQPVDSASYQVRVSSPSTTLPIALVELHGDSGLTIALGVDTTEMLIQSYTVQFFKDSRYVAQSNSFTLGKVPPPLPVPSVEEIEIHPDESPGRFFWSALEGDPRYRIYVNNEEVPEPFISTDGATTYLELQGSFEPDIRYVIRVEALDEDGKVIAKGNYVFTTEPIELPDLNIKVTDKRSNRIGIKWTQHSFNGWYRIHLVGGNGEPRYYETGETVYTFSDLQPDTEYSISIEEVTGDDITGTGEKTVRTLADGEEGFVQPFDINYDPEQDDFYWDSILDAASYTVYVNGDRWPADIDDSESLTRMTLYDFFPSAENDILVEVYDDSDTMIAEGSIYYIPDEGPEEPGEEQPGGPGSEQPGEPGSEQPGEPGSEQPGEPGSEQPGEPGSEQPGEPGSEQPGEPGSEQPGDPGSEQSGGSGGEQSGETGGEGEVPPLPLV</sequence>
<dbReference type="PANTHER" id="PTHR38731:SF1">
    <property type="entry name" value="FECR PROTEIN DOMAIN-CONTAINING PROTEIN"/>
    <property type="match status" value="1"/>
</dbReference>
<feature type="region of interest" description="Disordered" evidence="1">
    <location>
        <begin position="1076"/>
        <end position="1177"/>
    </location>
</feature>
<dbReference type="Pfam" id="PF04773">
    <property type="entry name" value="FecR"/>
    <property type="match status" value="1"/>
</dbReference>
<evidence type="ECO:0000256" key="1">
    <source>
        <dbReference type="SAM" id="MobiDB-lite"/>
    </source>
</evidence>
<dbReference type="SUPFAM" id="SSF49265">
    <property type="entry name" value="Fibronectin type III"/>
    <property type="match status" value="1"/>
</dbReference>
<dbReference type="EMBL" id="RHHU01000007">
    <property type="protein sequence ID" value="RNB85347.1"/>
    <property type="molecule type" value="Genomic_DNA"/>
</dbReference>
<dbReference type="Gene3D" id="2.60.220.30">
    <property type="match status" value="1"/>
</dbReference>
<evidence type="ECO:0000313" key="4">
    <source>
        <dbReference type="Proteomes" id="UP000269573"/>
    </source>
</evidence>
<keyword evidence="4" id="KW-1185">Reference proteome</keyword>
<dbReference type="InterPro" id="IPR003961">
    <property type="entry name" value="FN3_dom"/>
</dbReference>
<dbReference type="InterPro" id="IPR011081">
    <property type="entry name" value="Big_4"/>
</dbReference>
<dbReference type="CDD" id="cd00063">
    <property type="entry name" value="FN3"/>
    <property type="match status" value="1"/>
</dbReference>
<dbReference type="SMART" id="SM00060">
    <property type="entry name" value="FN3"/>
    <property type="match status" value="2"/>
</dbReference>
<accession>A0A3M8DDT1</accession>
<dbReference type="AlphaFoldDB" id="A0A3M8DDT1"/>
<dbReference type="InterPro" id="IPR006860">
    <property type="entry name" value="FecR"/>
</dbReference>
<feature type="region of interest" description="Disordered" evidence="1">
    <location>
        <begin position="341"/>
        <end position="373"/>
    </location>
</feature>
<reference evidence="3 4" key="1">
    <citation type="submission" date="2018-10" db="EMBL/GenBank/DDBJ databases">
        <title>Phylogenomics of Brevibacillus.</title>
        <authorList>
            <person name="Dunlap C."/>
        </authorList>
    </citation>
    <scope>NUCLEOTIDE SEQUENCE [LARGE SCALE GENOMIC DNA]</scope>
    <source>
        <strain evidence="3 4">JCM 15774</strain>
    </source>
</reference>
<dbReference type="CDD" id="cd22249">
    <property type="entry name" value="UDM1_RNF168_RNF169-like"/>
    <property type="match status" value="1"/>
</dbReference>
<feature type="compositionally biased region" description="Basic and acidic residues" evidence="1">
    <location>
        <begin position="392"/>
        <end position="407"/>
    </location>
</feature>
<comment type="caution">
    <text evidence="3">The sequence shown here is derived from an EMBL/GenBank/DDBJ whole genome shotgun (WGS) entry which is preliminary data.</text>
</comment>
<dbReference type="Pfam" id="PF07532">
    <property type="entry name" value="Big_4"/>
    <property type="match status" value="1"/>
</dbReference>
<organism evidence="3 4">
    <name type="scientific">Brevibacillus nitrificans</name>
    <dbReference type="NCBI Taxonomy" id="651560"/>
    <lineage>
        <taxon>Bacteria</taxon>
        <taxon>Bacillati</taxon>
        <taxon>Bacillota</taxon>
        <taxon>Bacilli</taxon>
        <taxon>Bacillales</taxon>
        <taxon>Paenibacillaceae</taxon>
        <taxon>Brevibacillus</taxon>
    </lineage>
</organism>
<feature type="compositionally biased region" description="Gly residues" evidence="1">
    <location>
        <begin position="424"/>
        <end position="445"/>
    </location>
</feature>
<feature type="compositionally biased region" description="Low complexity" evidence="1">
    <location>
        <begin position="1095"/>
        <end position="1152"/>
    </location>
</feature>
<protein>
    <recommendedName>
        <fullName evidence="2">Fibronectin type-III domain-containing protein</fullName>
    </recommendedName>
</protein>
<dbReference type="InterPro" id="IPR013783">
    <property type="entry name" value="Ig-like_fold"/>
</dbReference>
<gene>
    <name evidence="3" type="ORF">EDM59_13175</name>
</gene>
<evidence type="ECO:0000313" key="3">
    <source>
        <dbReference type="EMBL" id="RNB85347.1"/>
    </source>
</evidence>
<dbReference type="InterPro" id="IPR036116">
    <property type="entry name" value="FN3_sf"/>
</dbReference>
<dbReference type="Proteomes" id="UP000269573">
    <property type="component" value="Unassembled WGS sequence"/>
</dbReference>
<dbReference type="Gene3D" id="2.60.40.10">
    <property type="entry name" value="Immunoglobulins"/>
    <property type="match status" value="1"/>
</dbReference>
<dbReference type="Gene3D" id="2.60.120.1440">
    <property type="match status" value="1"/>
</dbReference>
<proteinExistence type="predicted"/>
<evidence type="ECO:0000259" key="2">
    <source>
        <dbReference type="PROSITE" id="PS50853"/>
    </source>
</evidence>
<feature type="region of interest" description="Disordered" evidence="1">
    <location>
        <begin position="392"/>
        <end position="454"/>
    </location>
</feature>
<name>A0A3M8DDT1_9BACL</name>
<feature type="domain" description="Fibronectin type-III" evidence="2">
    <location>
        <begin position="907"/>
        <end position="992"/>
    </location>
</feature>